<organism evidence="2 3">
    <name type="scientific">Faecalibacterium prausnitzii</name>
    <dbReference type="NCBI Taxonomy" id="853"/>
    <lineage>
        <taxon>Bacteria</taxon>
        <taxon>Bacillati</taxon>
        <taxon>Bacillota</taxon>
        <taxon>Clostridia</taxon>
        <taxon>Eubacteriales</taxon>
        <taxon>Oscillospiraceae</taxon>
        <taxon>Faecalibacterium</taxon>
    </lineage>
</organism>
<evidence type="ECO:0000313" key="2">
    <source>
        <dbReference type="EMBL" id="PDX88410.1"/>
    </source>
</evidence>
<accession>A0A2A7BAH4</accession>
<sequence>MQAGGRKPWVRKLKAKQKQGAPTRTHPEKSTYDNDMYNRAFPVGNALFLLYRKPQAMLVEE</sequence>
<dbReference type="EMBL" id="NOUW01000036">
    <property type="protein sequence ID" value="PDX88410.1"/>
    <property type="molecule type" value="Genomic_DNA"/>
</dbReference>
<gene>
    <name evidence="2" type="ORF">CHR61_13010</name>
</gene>
<comment type="caution">
    <text evidence="2">The sequence shown here is derived from an EMBL/GenBank/DDBJ whole genome shotgun (WGS) entry which is preliminary data.</text>
</comment>
<name>A0A2A7BAH4_9FIRM</name>
<evidence type="ECO:0000256" key="1">
    <source>
        <dbReference type="SAM" id="MobiDB-lite"/>
    </source>
</evidence>
<dbReference type="Proteomes" id="UP000220438">
    <property type="component" value="Unassembled WGS sequence"/>
</dbReference>
<reference evidence="2 3" key="1">
    <citation type="journal article" date="2017" name="Front. Microbiol.">
        <title>New Insights into the Diversity of the Genus Faecalibacterium.</title>
        <authorList>
            <person name="Benevides L."/>
            <person name="Burman S."/>
            <person name="Martin R."/>
            <person name="Robert V."/>
            <person name="Thomas M."/>
            <person name="Miquel S."/>
            <person name="Chain F."/>
            <person name="Sokol H."/>
            <person name="Bermudez-Humaran L.G."/>
            <person name="Morrison M."/>
            <person name="Langella P."/>
            <person name="Azevedo V.A."/>
            <person name="Chatel J.M."/>
            <person name="Soares S."/>
        </authorList>
    </citation>
    <scope>NUCLEOTIDE SEQUENCE [LARGE SCALE GENOMIC DNA]</scope>
    <source>
        <strain evidence="2 3">AHMP21</strain>
    </source>
</reference>
<dbReference type="AlphaFoldDB" id="A0A2A7BAH4"/>
<protein>
    <submittedName>
        <fullName evidence="2">Uncharacterized protein</fullName>
    </submittedName>
</protein>
<feature type="region of interest" description="Disordered" evidence="1">
    <location>
        <begin position="1"/>
        <end position="36"/>
    </location>
</feature>
<proteinExistence type="predicted"/>
<evidence type="ECO:0000313" key="3">
    <source>
        <dbReference type="Proteomes" id="UP000220438"/>
    </source>
</evidence>
<feature type="compositionally biased region" description="Basic residues" evidence="1">
    <location>
        <begin position="8"/>
        <end position="17"/>
    </location>
</feature>